<dbReference type="PROSITE" id="PS51257">
    <property type="entry name" value="PROKAR_LIPOPROTEIN"/>
    <property type="match status" value="1"/>
</dbReference>
<dbReference type="Gene3D" id="3.60.21.10">
    <property type="match status" value="1"/>
</dbReference>
<protein>
    <submittedName>
        <fullName evidence="3">CapA family protein</fullName>
    </submittedName>
</protein>
<feature type="domain" description="Capsule synthesis protein CapA" evidence="2">
    <location>
        <begin position="130"/>
        <end position="393"/>
    </location>
</feature>
<dbReference type="EMBL" id="JAQPZS010000016">
    <property type="protein sequence ID" value="MEJ6497459.1"/>
    <property type="molecule type" value="Genomic_DNA"/>
</dbReference>
<dbReference type="Pfam" id="PF09587">
    <property type="entry name" value="PGA_cap"/>
    <property type="match status" value="1"/>
</dbReference>
<dbReference type="Proteomes" id="UP001377972">
    <property type="component" value="Unassembled WGS sequence"/>
</dbReference>
<dbReference type="SMART" id="SM00854">
    <property type="entry name" value="PGA_cap"/>
    <property type="match status" value="1"/>
</dbReference>
<dbReference type="InterPro" id="IPR029052">
    <property type="entry name" value="Metallo-depent_PP-like"/>
</dbReference>
<dbReference type="SUPFAM" id="SSF56300">
    <property type="entry name" value="Metallo-dependent phosphatases"/>
    <property type="match status" value="1"/>
</dbReference>
<dbReference type="PANTHER" id="PTHR33393">
    <property type="entry name" value="POLYGLUTAMINE SYNTHESIS ACCESSORY PROTEIN RV0574C-RELATED"/>
    <property type="match status" value="1"/>
</dbReference>
<gene>
    <name evidence="3" type="ORF">PQI24_15545</name>
</gene>
<comment type="similarity">
    <text evidence="1">Belongs to the CapA family.</text>
</comment>
<comment type="caution">
    <text evidence="3">The sequence shown here is derived from an EMBL/GenBank/DDBJ whole genome shotgun (WGS) entry which is preliminary data.</text>
</comment>
<proteinExistence type="inferred from homology"/>
<dbReference type="SUPFAM" id="SSF49464">
    <property type="entry name" value="Carboxypeptidase regulatory domain-like"/>
    <property type="match status" value="1"/>
</dbReference>
<evidence type="ECO:0000313" key="3">
    <source>
        <dbReference type="EMBL" id="MEJ6497459.1"/>
    </source>
</evidence>
<sequence length="737" mass="80766">MKKIINYLLIISCLTLTACKVKDPDEDKPQEQKQDSISARETLLAGKADLSLSVVDESKANLSNVVIKVAGQSYTSDANGKVNISDLPYGNHALMVQQNGYFAKAGVIVNQPNYATSQVQLETKAQNSKSLIFAGDTMFGRRYLDPSLSTMGTNIPDVKNALIRPETAGADSVAITADVAELFLNADFASVNFESPVTSNPSAVHPTKEFSFFSLPDSLQGLSAIGVDYLGLGNNHVYDYLQSGLEDTLIEVANAGFLHSGAGINDTDALAPVNASLGDINLTLFAATSITGDEHEFNYVAEQSKGGAADLTNANAVNDTLQALDTNNFIIAQMHGGDEYSYSPTSYIDGRFQALSSQNTDLLIAHHPHVAQGFAVYNDIPAVLGLGNFVFDQPRLDTLLGVAVMIDLNADTQTVNRAFAYPIYIEDYMPRFTTGFLSNYLVRRLAEFSDDSVTLIPRDNYAEVYFSKDQATKRTSQVIVTLDSSSDIIDLRQYAPSSAAYLSNIEVTSGELSNSILGRDIMVFGDFEDWDNDSEAFEVSRWDHTSDSVFPCTDKPYAGIQALCSSRDEFDNTPSIIPFRHTMRVMELIDENGAPLLSKDFSLYGYLQSENGGKLESLLTYTTEIDDLTFSENEVVISNGGDNSWQVFSHDFSLPSDDFTLGPKNLPPRGIKLQFRQYAPSNGEAITRLDNIAMITWQNPISLENKQWQTSKMHGFDFLKVSASNDTSIKLTFTLLD</sequence>
<accession>A0ABU8SWQ7</accession>
<keyword evidence="4" id="KW-1185">Reference proteome</keyword>
<organism evidence="3 4">
    <name type="scientific">Pseudoalteromonas lipolytica</name>
    <dbReference type="NCBI Taxonomy" id="570156"/>
    <lineage>
        <taxon>Bacteria</taxon>
        <taxon>Pseudomonadati</taxon>
        <taxon>Pseudomonadota</taxon>
        <taxon>Gammaproteobacteria</taxon>
        <taxon>Alteromonadales</taxon>
        <taxon>Pseudoalteromonadaceae</taxon>
        <taxon>Pseudoalteromonas</taxon>
    </lineage>
</organism>
<reference evidence="3 4" key="1">
    <citation type="submission" date="2023-01" db="EMBL/GenBank/DDBJ databases">
        <title>Trichodesmium-associated heterotrophic epibiont bacteria.</title>
        <authorList>
            <person name="Cleveland C.S."/>
            <person name="Webb E.A."/>
        </authorList>
    </citation>
    <scope>NUCLEOTIDE SEQUENCE [LARGE SCALE GENOMIC DNA]</scope>
    <source>
        <strain evidence="3 4">USCH2</strain>
    </source>
</reference>
<dbReference type="CDD" id="cd07381">
    <property type="entry name" value="MPP_CapA"/>
    <property type="match status" value="1"/>
</dbReference>
<dbReference type="InterPro" id="IPR019079">
    <property type="entry name" value="Capsule_synth_CapA"/>
</dbReference>
<dbReference type="InterPro" id="IPR052169">
    <property type="entry name" value="CW_Biosynth-Accessory"/>
</dbReference>
<dbReference type="InterPro" id="IPR008969">
    <property type="entry name" value="CarboxyPept-like_regulatory"/>
</dbReference>
<dbReference type="RefSeq" id="WP_235372778.1">
    <property type="nucleotide sequence ID" value="NZ_JAQPZS010000016.1"/>
</dbReference>
<evidence type="ECO:0000259" key="2">
    <source>
        <dbReference type="SMART" id="SM00854"/>
    </source>
</evidence>
<dbReference type="PANTHER" id="PTHR33393:SF13">
    <property type="entry name" value="PGA BIOSYNTHESIS PROTEIN CAPA"/>
    <property type="match status" value="1"/>
</dbReference>
<evidence type="ECO:0000313" key="4">
    <source>
        <dbReference type="Proteomes" id="UP001377972"/>
    </source>
</evidence>
<name>A0ABU8SWQ7_9GAMM</name>
<evidence type="ECO:0000256" key="1">
    <source>
        <dbReference type="ARBA" id="ARBA00005662"/>
    </source>
</evidence>